<reference evidence="1 2" key="1">
    <citation type="submission" date="2018-04" db="EMBL/GenBank/DDBJ databases">
        <title>WGS assembly of Panicum hallii var. hallii HAL2.</title>
        <authorList>
            <person name="Lovell J."/>
            <person name="Jenkins J."/>
            <person name="Lowry D."/>
            <person name="Mamidi S."/>
            <person name="Sreedasyam A."/>
            <person name="Weng X."/>
            <person name="Barry K."/>
            <person name="Bonette J."/>
            <person name="Campitelli B."/>
            <person name="Daum C."/>
            <person name="Gordon S."/>
            <person name="Gould B."/>
            <person name="Lipzen A."/>
            <person name="MacQueen A."/>
            <person name="Palacio-Mejia J."/>
            <person name="Plott C."/>
            <person name="Shakirov E."/>
            <person name="Shu S."/>
            <person name="Yoshinaga Y."/>
            <person name="Zane M."/>
            <person name="Rokhsar D."/>
            <person name="Grimwood J."/>
            <person name="Schmutz J."/>
            <person name="Juenger T."/>
        </authorList>
    </citation>
    <scope>NUCLEOTIDE SEQUENCE [LARGE SCALE GENOMIC DNA]</scope>
    <source>
        <strain evidence="2">cv. HAL2</strain>
    </source>
</reference>
<evidence type="ECO:0000313" key="2">
    <source>
        <dbReference type="Proteomes" id="UP000244336"/>
    </source>
</evidence>
<dbReference type="AlphaFoldDB" id="A0A2T7CRN3"/>
<name>A0A2T7CRN3_9POAL</name>
<organism evidence="1 2">
    <name type="scientific">Panicum hallii var. hallii</name>
    <dbReference type="NCBI Taxonomy" id="1504633"/>
    <lineage>
        <taxon>Eukaryota</taxon>
        <taxon>Viridiplantae</taxon>
        <taxon>Streptophyta</taxon>
        <taxon>Embryophyta</taxon>
        <taxon>Tracheophyta</taxon>
        <taxon>Spermatophyta</taxon>
        <taxon>Magnoliopsida</taxon>
        <taxon>Liliopsida</taxon>
        <taxon>Poales</taxon>
        <taxon>Poaceae</taxon>
        <taxon>PACMAD clade</taxon>
        <taxon>Panicoideae</taxon>
        <taxon>Panicodae</taxon>
        <taxon>Paniceae</taxon>
        <taxon>Panicinae</taxon>
        <taxon>Panicum</taxon>
        <taxon>Panicum sect. Panicum</taxon>
    </lineage>
</organism>
<accession>A0A2T7CRN3</accession>
<keyword evidence="2" id="KW-1185">Reference proteome</keyword>
<dbReference type="EMBL" id="CM009755">
    <property type="protein sequence ID" value="PUZ45971.1"/>
    <property type="molecule type" value="Genomic_DNA"/>
</dbReference>
<gene>
    <name evidence="1" type="ORF">GQ55_7G005500</name>
</gene>
<dbReference type="Proteomes" id="UP000244336">
    <property type="component" value="Chromosome 7"/>
</dbReference>
<sequence length="118" mass="13274">MKREKREEKDTSWMEDQHTVLDPLVEGELVASFDGGGTGIENIDSGDGRRKMRIERYASLMEEQKVRCAKARKNHHHRKAAAESSITAKCAYGTMHEHVPLNDTNNINVAGIMVGPFH</sequence>
<evidence type="ECO:0000313" key="1">
    <source>
        <dbReference type="EMBL" id="PUZ45971.1"/>
    </source>
</evidence>
<dbReference type="Gramene" id="PUZ45971">
    <property type="protein sequence ID" value="PUZ45971"/>
    <property type="gene ID" value="GQ55_7G005500"/>
</dbReference>
<protein>
    <submittedName>
        <fullName evidence="1">Uncharacterized protein</fullName>
    </submittedName>
</protein>
<proteinExistence type="predicted"/>